<dbReference type="InterPro" id="IPR013906">
    <property type="entry name" value="eIF3j"/>
</dbReference>
<dbReference type="OMA" id="KPHYALW"/>
<dbReference type="FunFam" id="1.10.246.60:FF:000001">
    <property type="entry name" value="Eukaryotic translation initiation factor 3 subunit J"/>
    <property type="match status" value="1"/>
</dbReference>
<dbReference type="AlphaFoldDB" id="A0A1S3J767"/>
<dbReference type="InParanoid" id="A0A1S3J767"/>
<evidence type="ECO:0000256" key="4">
    <source>
        <dbReference type="ARBA" id="ARBA00023054"/>
    </source>
</evidence>
<evidence type="ECO:0000313" key="8">
    <source>
        <dbReference type="Proteomes" id="UP000085678"/>
    </source>
</evidence>
<proteinExistence type="inferred from homology"/>
<feature type="compositionally biased region" description="Acidic residues" evidence="7">
    <location>
        <begin position="1"/>
        <end position="12"/>
    </location>
</feature>
<name>A0A1S3J767_LINAN</name>
<dbReference type="GeneID" id="106170349"/>
<evidence type="ECO:0000256" key="6">
    <source>
        <dbReference type="HAMAP-Rule" id="MF_03009"/>
    </source>
</evidence>
<dbReference type="PANTHER" id="PTHR21681">
    <property type="entry name" value="EUKARYOTIC TRANSLATION INITIATION FACTOR 3 SUBUNIT J"/>
    <property type="match status" value="1"/>
</dbReference>
<evidence type="ECO:0000313" key="9">
    <source>
        <dbReference type="RefSeq" id="XP_013405684.1"/>
    </source>
</evidence>
<dbReference type="GO" id="GO:0033290">
    <property type="term" value="C:eukaryotic 48S preinitiation complex"/>
    <property type="evidence" value="ECO:0007669"/>
    <property type="project" value="UniProtKB-UniRule"/>
</dbReference>
<keyword evidence="8" id="KW-1185">Reference proteome</keyword>
<protein>
    <recommendedName>
        <fullName evidence="6">Eukaryotic translation initiation factor 3 subunit J</fullName>
        <shortName evidence="6">eIF3j</shortName>
    </recommendedName>
</protein>
<keyword evidence="2 6" id="KW-0396">Initiation factor</keyword>
<dbReference type="KEGG" id="lak:106170349"/>
<dbReference type="HAMAP" id="MF_03009">
    <property type="entry name" value="eIF3j"/>
    <property type="match status" value="1"/>
</dbReference>
<dbReference type="Pfam" id="PF08597">
    <property type="entry name" value="eIF3_subunit"/>
    <property type="match status" value="1"/>
</dbReference>
<comment type="subunit">
    <text evidence="5">Component of the eukaryotic translation initiation factor 3 (eIF-3) complex, which is composed of 13 subunits: EIF3A, EIF3B, EIF3C, EIF3D, EIF3E, EIF3F, EIF3G, EIF3H, EIF3I, EIF3J, EIF3K, EIF3L and EIF3M. The eIF-3 complex appears to include 3 stable modules: module A is composed of EIF3A, EIF3B, EIF3G and EIF3I; module B is composed of EIF3F, EIF3H, and EIF3M; and module C is composed of EIF3C, EIF3D, EIF3E, EIF3K and EIF3L. EIF3C of module C binds EIF3B of module A and EIF3H of module B, thereby linking the three modules. EIF3J is a labile subunit that binds to the eIF-3 complex via EIF3B. The eIF-3 complex interacts with RPS6KB1 under conditions of nutrient depletion. Mitogenic stimulation leads to binding and activation of a complex composed of MTOR and RPTOR, leading to phosphorylation and release of RPS6KB1 and binding of EIF4B to eIF-3.</text>
</comment>
<dbReference type="Gene3D" id="1.10.246.60">
    <property type="entry name" value="Eukaryotic translation initiation factor 3 like domains"/>
    <property type="match status" value="1"/>
</dbReference>
<dbReference type="RefSeq" id="XP_013405684.1">
    <property type="nucleotide sequence ID" value="XM_013550230.1"/>
</dbReference>
<accession>A0A1S3J767</accession>
<evidence type="ECO:0000256" key="1">
    <source>
        <dbReference type="ARBA" id="ARBA00022490"/>
    </source>
</evidence>
<keyword evidence="1 6" id="KW-0963">Cytoplasm</keyword>
<dbReference type="PANTHER" id="PTHR21681:SF0">
    <property type="entry name" value="EUKARYOTIC TRANSLATION INITIATION FACTOR 3 SUBUNIT J"/>
    <property type="match status" value="1"/>
</dbReference>
<gene>
    <name evidence="9" type="primary">LOC106170349</name>
</gene>
<dbReference type="Proteomes" id="UP000085678">
    <property type="component" value="Unplaced"/>
</dbReference>
<evidence type="ECO:0000256" key="3">
    <source>
        <dbReference type="ARBA" id="ARBA00022917"/>
    </source>
</evidence>
<dbReference type="FunCoup" id="A0A1S3J767">
    <property type="interactions" value="1902"/>
</dbReference>
<comment type="similarity">
    <text evidence="6">Belongs to the eIF-3 subunit J family.</text>
</comment>
<comment type="subcellular location">
    <subcellularLocation>
        <location evidence="6">Cytoplasm</location>
    </subcellularLocation>
</comment>
<dbReference type="GO" id="GO:0001732">
    <property type="term" value="P:formation of cytoplasmic translation initiation complex"/>
    <property type="evidence" value="ECO:0007669"/>
    <property type="project" value="UniProtKB-UniRule"/>
</dbReference>
<feature type="coiled-coil region" evidence="6">
    <location>
        <begin position="62"/>
        <end position="118"/>
    </location>
</feature>
<comment type="function">
    <text evidence="6">Component of the eukaryotic translation initiation factor 3 (eIF-3) complex, which is involved in protein synthesis of a specialized repertoire of mRNAs and, together with other initiation factors, stimulates binding of mRNA and methionyl-tRNAi to the 40S ribosome. The eIF-3 complex specifically targets and initiates translation of a subset of mRNAs involved in cell proliferation.</text>
</comment>
<dbReference type="GO" id="GO:0016282">
    <property type="term" value="C:eukaryotic 43S preinitiation complex"/>
    <property type="evidence" value="ECO:0007669"/>
    <property type="project" value="UniProtKB-UniRule"/>
</dbReference>
<evidence type="ECO:0000256" key="2">
    <source>
        <dbReference type="ARBA" id="ARBA00022540"/>
    </source>
</evidence>
<dbReference type="OrthoDB" id="20381at2759"/>
<dbReference type="GO" id="GO:0003743">
    <property type="term" value="F:translation initiation factor activity"/>
    <property type="evidence" value="ECO:0007669"/>
    <property type="project" value="UniProtKB-UniRule"/>
</dbReference>
<evidence type="ECO:0000256" key="7">
    <source>
        <dbReference type="SAM" id="MobiDB-lite"/>
    </source>
</evidence>
<reference evidence="9" key="1">
    <citation type="submission" date="2025-08" db="UniProtKB">
        <authorList>
            <consortium name="RefSeq"/>
        </authorList>
    </citation>
    <scope>IDENTIFICATION</scope>
    <source>
        <tissue evidence="9">Gonads</tissue>
    </source>
</reference>
<feature type="compositionally biased region" description="Acidic residues" evidence="7">
    <location>
        <begin position="31"/>
        <end position="50"/>
    </location>
</feature>
<evidence type="ECO:0000256" key="5">
    <source>
        <dbReference type="ARBA" id="ARBA00065260"/>
    </source>
</evidence>
<organism evidence="8 9">
    <name type="scientific">Lingula anatina</name>
    <name type="common">Brachiopod</name>
    <name type="synonym">Lingula unguis</name>
    <dbReference type="NCBI Taxonomy" id="7574"/>
    <lineage>
        <taxon>Eukaryota</taxon>
        <taxon>Metazoa</taxon>
        <taxon>Spiralia</taxon>
        <taxon>Lophotrochozoa</taxon>
        <taxon>Brachiopoda</taxon>
        <taxon>Linguliformea</taxon>
        <taxon>Lingulata</taxon>
        <taxon>Lingulida</taxon>
        <taxon>Linguloidea</taxon>
        <taxon>Lingulidae</taxon>
        <taxon>Lingula</taxon>
    </lineage>
</organism>
<sequence>MSDDAWDADDFDPDKGFEAVKVPGVSNDKWEGEDEEDAVKESWEDEDEEKVDLQTTVAPKKKKKTVKEKIAEKEEKKRLEHEARIKAMEAMTPEEKLAEKLRLQKLQEEGDLEIAKETFGMQQGLGKTGIDAMHPVSKDEFEEFEKALKDKLIQYEKSAFYVAFLENLFRDVTAGLEVDDVKKLASTLNAISNEKTKAEKALKGKKKKKASSLNVGRGDIMDSIGAADDYGDEFDDFI</sequence>
<feature type="region of interest" description="Disordered" evidence="7">
    <location>
        <begin position="1"/>
        <end position="53"/>
    </location>
</feature>
<dbReference type="GO" id="GO:0005852">
    <property type="term" value="C:eukaryotic translation initiation factor 3 complex"/>
    <property type="evidence" value="ECO:0007669"/>
    <property type="project" value="UniProtKB-UniRule"/>
</dbReference>
<dbReference type="STRING" id="7574.A0A1S3J767"/>
<keyword evidence="3 6" id="KW-0648">Protein biosynthesis</keyword>
<dbReference type="InterPro" id="IPR023194">
    <property type="entry name" value="eIF3-like_dom_sf"/>
</dbReference>
<feature type="coiled-coil region" evidence="6">
    <location>
        <begin position="181"/>
        <end position="208"/>
    </location>
</feature>
<keyword evidence="4 6" id="KW-0175">Coiled coil</keyword>